<dbReference type="PANTHER" id="PTHR17695:SF11">
    <property type="entry name" value="SMALL SUBUNIT PROCESSOME COMPONENT 20 HOMOLOG"/>
    <property type="match status" value="1"/>
</dbReference>
<dbReference type="Proteomes" id="UP001295469">
    <property type="component" value="Chromosome C05"/>
</dbReference>
<protein>
    <submittedName>
        <fullName evidence="1">(rape) hypothetical protein</fullName>
    </submittedName>
</protein>
<sequence length="201" mass="22285">MATPADSRAFKKVGEKMEDTKTEVLNVFKSLEKAKAEPSEGSIFLKDRLVELRIFVSWSNIVMNLQKYLICDIEGVLRDSLVDSYLTNVTGIKMILSELANPLNKCGGATLLYHVMIRDASEKSLHSKAGKALSFLLKDSTLSSCDDFPQGSGSTVEAVSSALQRICEETKAEELTVMWDCLYKQKLSSFDPTLDTAYFSC</sequence>
<name>A0A816KZJ9_BRANA</name>
<accession>A0A816KZJ9</accession>
<reference evidence="1" key="1">
    <citation type="submission" date="2021-01" db="EMBL/GenBank/DDBJ databases">
        <authorList>
            <consortium name="Genoscope - CEA"/>
            <person name="William W."/>
        </authorList>
    </citation>
    <scope>NUCLEOTIDE SEQUENCE</scope>
</reference>
<dbReference type="AlphaFoldDB" id="A0A816KZJ9"/>
<dbReference type="InterPro" id="IPR052575">
    <property type="entry name" value="SSU_processome_comp_20"/>
</dbReference>
<gene>
    <name evidence="1" type="ORF">DARMORV10_C05P24030.1</name>
</gene>
<evidence type="ECO:0000313" key="1">
    <source>
        <dbReference type="EMBL" id="CAF1928113.1"/>
    </source>
</evidence>
<organism evidence="1">
    <name type="scientific">Brassica napus</name>
    <name type="common">Rape</name>
    <dbReference type="NCBI Taxonomy" id="3708"/>
    <lineage>
        <taxon>Eukaryota</taxon>
        <taxon>Viridiplantae</taxon>
        <taxon>Streptophyta</taxon>
        <taxon>Embryophyta</taxon>
        <taxon>Tracheophyta</taxon>
        <taxon>Spermatophyta</taxon>
        <taxon>Magnoliopsida</taxon>
        <taxon>eudicotyledons</taxon>
        <taxon>Gunneridae</taxon>
        <taxon>Pentapetalae</taxon>
        <taxon>rosids</taxon>
        <taxon>malvids</taxon>
        <taxon>Brassicales</taxon>
        <taxon>Brassicaceae</taxon>
        <taxon>Brassiceae</taxon>
        <taxon>Brassica</taxon>
    </lineage>
</organism>
<dbReference type="EMBL" id="HG994369">
    <property type="protein sequence ID" value="CAF1928113.1"/>
    <property type="molecule type" value="Genomic_DNA"/>
</dbReference>
<proteinExistence type="predicted"/>
<dbReference type="PANTHER" id="PTHR17695">
    <property type="entry name" value="SMALL SUBUNIT PROCESSOME COMPONENT 20 HOMOLOG"/>
    <property type="match status" value="1"/>
</dbReference>